<feature type="transmembrane region" description="Helical" evidence="5">
    <location>
        <begin position="322"/>
        <end position="341"/>
    </location>
</feature>
<evidence type="ECO:0000256" key="3">
    <source>
        <dbReference type="ARBA" id="ARBA00022989"/>
    </source>
</evidence>
<dbReference type="InterPro" id="IPR011701">
    <property type="entry name" value="MFS"/>
</dbReference>
<dbReference type="InterPro" id="IPR005829">
    <property type="entry name" value="Sugar_transporter_CS"/>
</dbReference>
<feature type="transmembrane region" description="Helical" evidence="5">
    <location>
        <begin position="179"/>
        <end position="199"/>
    </location>
</feature>
<dbReference type="InterPro" id="IPR036259">
    <property type="entry name" value="MFS_trans_sf"/>
</dbReference>
<keyword evidence="8" id="KW-1185">Reference proteome</keyword>
<feature type="domain" description="Major facilitator superfamily (MFS) profile" evidence="6">
    <location>
        <begin position="25"/>
        <end position="437"/>
    </location>
</feature>
<feature type="transmembrane region" description="Helical" evidence="5">
    <location>
        <begin position="91"/>
        <end position="110"/>
    </location>
</feature>
<dbReference type="PROSITE" id="PS00217">
    <property type="entry name" value="SUGAR_TRANSPORT_2"/>
    <property type="match status" value="1"/>
</dbReference>
<reference evidence="7 8" key="1">
    <citation type="submission" date="2022-07" db="EMBL/GenBank/DDBJ databases">
        <title>Pantoea trifolii sp. nov. isolated from root nodules of Trifolium rubens.</title>
        <authorList>
            <person name="Kalita M."/>
            <person name="Wdowiak-Wrobel S."/>
            <person name="Marek-Kozaczuk M."/>
            <person name="Palusinska-Szysz M."/>
            <person name="Sokolowski W."/>
            <person name="Coutinho T."/>
            <person name="Hlahane L."/>
        </authorList>
    </citation>
    <scope>NUCLEOTIDE SEQUENCE [LARGE SCALE GENOMIC DNA]</scope>
    <source>
        <strain evidence="7 8">MMK2</strain>
    </source>
</reference>
<protein>
    <submittedName>
        <fullName evidence="7">Aromatic acid/H+ symport family MFS transporter</fullName>
    </submittedName>
</protein>
<feature type="transmembrane region" description="Helical" evidence="5">
    <location>
        <begin position="293"/>
        <end position="315"/>
    </location>
</feature>
<dbReference type="Pfam" id="PF07690">
    <property type="entry name" value="MFS_1"/>
    <property type="match status" value="1"/>
</dbReference>
<dbReference type="SUPFAM" id="SSF103473">
    <property type="entry name" value="MFS general substrate transporter"/>
    <property type="match status" value="1"/>
</dbReference>
<feature type="transmembrane region" description="Helical" evidence="5">
    <location>
        <begin position="60"/>
        <end position="79"/>
    </location>
</feature>
<feature type="transmembrane region" description="Helical" evidence="5">
    <location>
        <begin position="414"/>
        <end position="432"/>
    </location>
</feature>
<dbReference type="Proteomes" id="UP001300015">
    <property type="component" value="Unassembled WGS sequence"/>
</dbReference>
<feature type="transmembrane region" description="Helical" evidence="5">
    <location>
        <begin position="347"/>
        <end position="369"/>
    </location>
</feature>
<dbReference type="CDD" id="cd17365">
    <property type="entry name" value="MFS_PcaK_like"/>
    <property type="match status" value="1"/>
</dbReference>
<dbReference type="PROSITE" id="PS50850">
    <property type="entry name" value="MFS"/>
    <property type="match status" value="1"/>
</dbReference>
<feature type="transmembrane region" description="Helical" evidence="5">
    <location>
        <begin position="389"/>
        <end position="408"/>
    </location>
</feature>
<dbReference type="EMBL" id="JANIET010000003">
    <property type="protein sequence ID" value="MCQ8230392.1"/>
    <property type="molecule type" value="Genomic_DNA"/>
</dbReference>
<dbReference type="RefSeq" id="WP_256699181.1">
    <property type="nucleotide sequence ID" value="NZ_JANIES010000003.1"/>
</dbReference>
<dbReference type="Gene3D" id="1.20.1250.20">
    <property type="entry name" value="MFS general substrate transporter like domains"/>
    <property type="match status" value="1"/>
</dbReference>
<name>A0ABT1VS61_9GAMM</name>
<keyword evidence="4 5" id="KW-0472">Membrane</keyword>
<evidence type="ECO:0000256" key="5">
    <source>
        <dbReference type="SAM" id="Phobius"/>
    </source>
</evidence>
<organism evidence="7 8">
    <name type="scientific">Pantoea trifolii</name>
    <dbReference type="NCBI Taxonomy" id="2968030"/>
    <lineage>
        <taxon>Bacteria</taxon>
        <taxon>Pseudomonadati</taxon>
        <taxon>Pseudomonadota</taxon>
        <taxon>Gammaproteobacteria</taxon>
        <taxon>Enterobacterales</taxon>
        <taxon>Erwiniaceae</taxon>
        <taxon>Pantoea</taxon>
    </lineage>
</organism>
<feature type="transmembrane region" description="Helical" evidence="5">
    <location>
        <begin position="25"/>
        <end position="48"/>
    </location>
</feature>
<evidence type="ECO:0000313" key="7">
    <source>
        <dbReference type="EMBL" id="MCQ8230392.1"/>
    </source>
</evidence>
<keyword evidence="3 5" id="KW-1133">Transmembrane helix</keyword>
<sequence length="459" mass="48991">MTANNLVNVKAWIDARPVSSFQWRVLVLCLIIIMFDGYDAAVMGFIAPALIEHWGISRSAMGPILGAAMFGVALGALIAGPMSDRYGRKRVILMSVLIFSAFSLACAYATSPTQMALLRFIAGLGLGAVMPNCVTLLSEYMPERRKGIMITLMFSGFNIGSGLGGFIAAGLLAHYQWPAVLIFGGALPLMMLPVIAWLLPESALNLVVRKAPREQIAALLNRMGGNFTDESAFILNSPSIKRNSTIAELFRHGFARGTIILWLTYFMGLFVIYLLNGWLPTIMRSGGISLEQAAIIAGLFQLGGPVGGIIVGTLMDKLRAKWVIGVVYLIGCVCLITQGIFGLSGVALGVIIFITGMCINGAQNGLQVYSPAYYPTEIRATGVSWMHGIGRIGAILSSSLGGLLMGAFPGQSAIFFILALPALLAAISIVFHRNIQLSMKVKGAGLGEIPALSQTLNNR</sequence>
<feature type="transmembrane region" description="Helical" evidence="5">
    <location>
        <begin position="259"/>
        <end position="281"/>
    </location>
</feature>
<accession>A0ABT1VS61</accession>
<comment type="caution">
    <text evidence="7">The sequence shown here is derived from an EMBL/GenBank/DDBJ whole genome shotgun (WGS) entry which is preliminary data.</text>
</comment>
<proteinExistence type="predicted"/>
<dbReference type="PROSITE" id="PS00216">
    <property type="entry name" value="SUGAR_TRANSPORT_1"/>
    <property type="match status" value="1"/>
</dbReference>
<evidence type="ECO:0000313" key="8">
    <source>
        <dbReference type="Proteomes" id="UP001300015"/>
    </source>
</evidence>
<feature type="transmembrane region" description="Helical" evidence="5">
    <location>
        <begin position="116"/>
        <end position="137"/>
    </location>
</feature>
<evidence type="ECO:0000256" key="4">
    <source>
        <dbReference type="ARBA" id="ARBA00023136"/>
    </source>
</evidence>
<dbReference type="InterPro" id="IPR020846">
    <property type="entry name" value="MFS_dom"/>
</dbReference>
<evidence type="ECO:0000256" key="1">
    <source>
        <dbReference type="ARBA" id="ARBA00004127"/>
    </source>
</evidence>
<keyword evidence="2 5" id="KW-0812">Transmembrane</keyword>
<evidence type="ECO:0000256" key="2">
    <source>
        <dbReference type="ARBA" id="ARBA00022692"/>
    </source>
</evidence>
<feature type="transmembrane region" description="Helical" evidence="5">
    <location>
        <begin position="149"/>
        <end position="173"/>
    </location>
</feature>
<comment type="subcellular location">
    <subcellularLocation>
        <location evidence="1">Endomembrane system</location>
        <topology evidence="1">Multi-pass membrane protein</topology>
    </subcellularLocation>
</comment>
<dbReference type="PANTHER" id="PTHR23508">
    <property type="entry name" value="CARBOXYLIC ACID TRANSPORTER PROTEIN HOMOLOG"/>
    <property type="match status" value="1"/>
</dbReference>
<evidence type="ECO:0000259" key="6">
    <source>
        <dbReference type="PROSITE" id="PS50850"/>
    </source>
</evidence>
<gene>
    <name evidence="7" type="ORF">NQH49_23310</name>
</gene>
<dbReference type="PANTHER" id="PTHR23508:SF10">
    <property type="entry name" value="CARBOXYLIC ACID TRANSPORTER PROTEIN HOMOLOG"/>
    <property type="match status" value="1"/>
</dbReference>